<gene>
    <name evidence="1" type="primary">ORF1095</name>
</gene>
<proteinExistence type="predicted"/>
<protein>
    <submittedName>
        <fullName evidence="1">Uncharacterized protein</fullName>
    </submittedName>
</protein>
<evidence type="ECO:0000313" key="1">
    <source>
        <dbReference type="EMBL" id="CEK47315.1"/>
    </source>
</evidence>
<sequence>CIMWTVTLDCIAKSQCNIESYKNLSELQIVGKFVQETTLNIHTIFQVKESLCQM</sequence>
<name>A0A0B6XVK1_9EUPU</name>
<dbReference type="EMBL" id="HACG01000450">
    <property type="protein sequence ID" value="CEK47315.1"/>
    <property type="molecule type" value="Transcribed_RNA"/>
</dbReference>
<dbReference type="AlphaFoldDB" id="A0A0B6XVK1"/>
<feature type="non-terminal residue" evidence="1">
    <location>
        <position position="1"/>
    </location>
</feature>
<organism evidence="1">
    <name type="scientific">Arion vulgaris</name>
    <dbReference type="NCBI Taxonomy" id="1028688"/>
    <lineage>
        <taxon>Eukaryota</taxon>
        <taxon>Metazoa</taxon>
        <taxon>Spiralia</taxon>
        <taxon>Lophotrochozoa</taxon>
        <taxon>Mollusca</taxon>
        <taxon>Gastropoda</taxon>
        <taxon>Heterobranchia</taxon>
        <taxon>Euthyneura</taxon>
        <taxon>Panpulmonata</taxon>
        <taxon>Eupulmonata</taxon>
        <taxon>Stylommatophora</taxon>
        <taxon>Helicina</taxon>
        <taxon>Arionoidea</taxon>
        <taxon>Arionidae</taxon>
        <taxon>Arion</taxon>
    </lineage>
</organism>
<accession>A0A0B6XVK1</accession>
<reference evidence="1" key="1">
    <citation type="submission" date="2014-12" db="EMBL/GenBank/DDBJ databases">
        <title>Insight into the proteome of Arion vulgaris.</title>
        <authorList>
            <person name="Aradska J."/>
            <person name="Bulat T."/>
            <person name="Smidak R."/>
            <person name="Sarate P."/>
            <person name="Gangsoo J."/>
            <person name="Sialana F."/>
            <person name="Bilban M."/>
            <person name="Lubec G."/>
        </authorList>
    </citation>
    <scope>NUCLEOTIDE SEQUENCE</scope>
    <source>
        <tissue evidence="1">Skin</tissue>
    </source>
</reference>